<reference evidence="13 14" key="1">
    <citation type="submission" date="2018-06" db="EMBL/GenBank/DDBJ databases">
        <title>Genomic Encyclopedia of Type Strains, Phase IV (KMG-IV): sequencing the most valuable type-strain genomes for metagenomic binning, comparative biology and taxonomic classification.</title>
        <authorList>
            <person name="Goeker M."/>
        </authorList>
    </citation>
    <scope>NUCLEOTIDE SEQUENCE [LARGE SCALE GENOMIC DNA]</scope>
    <source>
        <strain evidence="13 14">DSM 18048</strain>
    </source>
</reference>
<evidence type="ECO:0000256" key="9">
    <source>
        <dbReference type="ARBA" id="ARBA00032824"/>
    </source>
</evidence>
<dbReference type="PANTHER" id="PTHR42801:SF4">
    <property type="entry name" value="AHPC_TSA FAMILY PROTEIN"/>
    <property type="match status" value="1"/>
</dbReference>
<comment type="subunit">
    <text evidence="2">Monomer.</text>
</comment>
<comment type="function">
    <text evidence="1">Thiol-specific peroxidase that catalyzes the reduction of hydrogen peroxide and organic hydroperoxides to water and alcohols, respectively. Plays a role in cell protection against oxidative stress by detoxifying peroxides and as sensor of hydrogen peroxide-mediated signaling events.</text>
</comment>
<dbReference type="Proteomes" id="UP000248326">
    <property type="component" value="Unassembled WGS sequence"/>
</dbReference>
<accession>A0A318SCA8</accession>
<dbReference type="SUPFAM" id="SSF52833">
    <property type="entry name" value="Thioredoxin-like"/>
    <property type="match status" value="1"/>
</dbReference>
<comment type="caution">
    <text evidence="13">The sequence shown here is derived from an EMBL/GenBank/DDBJ whole genome shotgun (WGS) entry which is preliminary data.</text>
</comment>
<dbReference type="InterPro" id="IPR050924">
    <property type="entry name" value="Peroxiredoxin_BCP/PrxQ"/>
</dbReference>
<evidence type="ECO:0000259" key="12">
    <source>
        <dbReference type="PROSITE" id="PS51352"/>
    </source>
</evidence>
<dbReference type="GO" id="GO:0008379">
    <property type="term" value="F:thioredoxin peroxidase activity"/>
    <property type="evidence" value="ECO:0007669"/>
    <property type="project" value="TreeGrafter"/>
</dbReference>
<dbReference type="EC" id="1.11.1.24" evidence="3"/>
<dbReference type="GO" id="GO:0034599">
    <property type="term" value="P:cellular response to oxidative stress"/>
    <property type="evidence" value="ECO:0007669"/>
    <property type="project" value="TreeGrafter"/>
</dbReference>
<dbReference type="CDD" id="cd03017">
    <property type="entry name" value="PRX_BCP"/>
    <property type="match status" value="1"/>
</dbReference>
<evidence type="ECO:0000256" key="8">
    <source>
        <dbReference type="ARBA" id="ARBA00023284"/>
    </source>
</evidence>
<evidence type="ECO:0000313" key="14">
    <source>
        <dbReference type="Proteomes" id="UP000248326"/>
    </source>
</evidence>
<keyword evidence="4" id="KW-0575">Peroxidase</keyword>
<dbReference type="FunFam" id="3.40.30.10:FF:000007">
    <property type="entry name" value="Thioredoxin-dependent thiol peroxidase"/>
    <property type="match status" value="1"/>
</dbReference>
<evidence type="ECO:0000256" key="11">
    <source>
        <dbReference type="ARBA" id="ARBA00049091"/>
    </source>
</evidence>
<keyword evidence="14" id="KW-1185">Reference proteome</keyword>
<comment type="similarity">
    <text evidence="10">Belongs to the peroxiredoxin family. BCP/PrxQ subfamily.</text>
</comment>
<dbReference type="InterPro" id="IPR036249">
    <property type="entry name" value="Thioredoxin-like_sf"/>
</dbReference>
<dbReference type="PANTHER" id="PTHR42801">
    <property type="entry name" value="THIOREDOXIN-DEPENDENT PEROXIDE REDUCTASE"/>
    <property type="match status" value="1"/>
</dbReference>
<evidence type="ECO:0000256" key="3">
    <source>
        <dbReference type="ARBA" id="ARBA00013017"/>
    </source>
</evidence>
<feature type="domain" description="Thioredoxin" evidence="12">
    <location>
        <begin position="3"/>
        <end position="157"/>
    </location>
</feature>
<gene>
    <name evidence="13" type="ORF">DES52_104208</name>
</gene>
<keyword evidence="5" id="KW-0049">Antioxidant</keyword>
<comment type="catalytic activity">
    <reaction evidence="11">
        <text>a hydroperoxide + [thioredoxin]-dithiol = an alcohol + [thioredoxin]-disulfide + H2O</text>
        <dbReference type="Rhea" id="RHEA:62620"/>
        <dbReference type="Rhea" id="RHEA-COMP:10698"/>
        <dbReference type="Rhea" id="RHEA-COMP:10700"/>
        <dbReference type="ChEBI" id="CHEBI:15377"/>
        <dbReference type="ChEBI" id="CHEBI:29950"/>
        <dbReference type="ChEBI" id="CHEBI:30879"/>
        <dbReference type="ChEBI" id="CHEBI:35924"/>
        <dbReference type="ChEBI" id="CHEBI:50058"/>
        <dbReference type="EC" id="1.11.1.24"/>
    </reaction>
</comment>
<dbReference type="GO" id="GO:0005737">
    <property type="term" value="C:cytoplasm"/>
    <property type="evidence" value="ECO:0007669"/>
    <property type="project" value="TreeGrafter"/>
</dbReference>
<evidence type="ECO:0000256" key="2">
    <source>
        <dbReference type="ARBA" id="ARBA00011245"/>
    </source>
</evidence>
<dbReference type="Pfam" id="PF00578">
    <property type="entry name" value="AhpC-TSA"/>
    <property type="match status" value="1"/>
</dbReference>
<protein>
    <recommendedName>
        <fullName evidence="3">thioredoxin-dependent peroxiredoxin</fullName>
        <ecNumber evidence="3">1.11.1.24</ecNumber>
    </recommendedName>
    <alternativeName>
        <fullName evidence="9">Thioredoxin peroxidase</fullName>
    </alternativeName>
</protein>
<dbReference type="PROSITE" id="PS51352">
    <property type="entry name" value="THIOREDOXIN_2"/>
    <property type="match status" value="1"/>
</dbReference>
<proteinExistence type="inferred from homology"/>
<dbReference type="Gene3D" id="3.40.30.10">
    <property type="entry name" value="Glutaredoxin"/>
    <property type="match status" value="1"/>
</dbReference>
<evidence type="ECO:0000256" key="5">
    <source>
        <dbReference type="ARBA" id="ARBA00022862"/>
    </source>
</evidence>
<evidence type="ECO:0000313" key="13">
    <source>
        <dbReference type="EMBL" id="PYE54934.1"/>
    </source>
</evidence>
<evidence type="ECO:0000256" key="4">
    <source>
        <dbReference type="ARBA" id="ARBA00022559"/>
    </source>
</evidence>
<evidence type="ECO:0000256" key="1">
    <source>
        <dbReference type="ARBA" id="ARBA00003330"/>
    </source>
</evidence>
<evidence type="ECO:0000256" key="10">
    <source>
        <dbReference type="ARBA" id="ARBA00038489"/>
    </source>
</evidence>
<dbReference type="EMBL" id="QJSX01000004">
    <property type="protein sequence ID" value="PYE54934.1"/>
    <property type="molecule type" value="Genomic_DNA"/>
</dbReference>
<dbReference type="OrthoDB" id="69195at2"/>
<keyword evidence="6" id="KW-0560">Oxidoreductase</keyword>
<evidence type="ECO:0000256" key="7">
    <source>
        <dbReference type="ARBA" id="ARBA00023157"/>
    </source>
</evidence>
<organism evidence="13 14">
    <name type="scientific">Deinococcus yavapaiensis KR-236</name>
    <dbReference type="NCBI Taxonomy" id="694435"/>
    <lineage>
        <taxon>Bacteria</taxon>
        <taxon>Thermotogati</taxon>
        <taxon>Deinococcota</taxon>
        <taxon>Deinococci</taxon>
        <taxon>Deinococcales</taxon>
        <taxon>Deinococcaceae</taxon>
        <taxon>Deinococcus</taxon>
    </lineage>
</organism>
<keyword evidence="8" id="KW-0676">Redox-active center</keyword>
<dbReference type="InterPro" id="IPR013766">
    <property type="entry name" value="Thioredoxin_domain"/>
</dbReference>
<dbReference type="GO" id="GO:0045454">
    <property type="term" value="P:cell redox homeostasis"/>
    <property type="evidence" value="ECO:0007669"/>
    <property type="project" value="TreeGrafter"/>
</dbReference>
<evidence type="ECO:0000256" key="6">
    <source>
        <dbReference type="ARBA" id="ARBA00023002"/>
    </source>
</evidence>
<dbReference type="AlphaFoldDB" id="A0A318SCA8"/>
<dbReference type="InterPro" id="IPR000866">
    <property type="entry name" value="AhpC/TSA"/>
</dbReference>
<name>A0A318SCA8_9DEIO</name>
<dbReference type="RefSeq" id="WP_110886042.1">
    <property type="nucleotide sequence ID" value="NZ_QJSX01000004.1"/>
</dbReference>
<sequence length="163" mass="18035">MTIKIGDFAPEIDARSDDGRSVKLSTLRGAWVVLYFYPRASSLGCSVEAARFQQALPEFERLGAVVVGVSTDTEAAQAKFRETCDLRFPLLPDGDKTISRAYGVIGGLMGLLNMADRQTFLIDPEGRLVQHWRRVNPHKHAAEVLADLRRRVDVLSEPPAVRG</sequence>
<keyword evidence="7" id="KW-1015">Disulfide bond</keyword>